<feature type="transmembrane region" description="Helical" evidence="3">
    <location>
        <begin position="172"/>
        <end position="190"/>
    </location>
</feature>
<dbReference type="SMART" id="SM00331">
    <property type="entry name" value="PP2C_SIG"/>
    <property type="match status" value="1"/>
</dbReference>
<evidence type="ECO:0000259" key="4">
    <source>
        <dbReference type="SMART" id="SM00331"/>
    </source>
</evidence>
<feature type="transmembrane region" description="Helical" evidence="3">
    <location>
        <begin position="97"/>
        <end position="115"/>
    </location>
</feature>
<dbReference type="InterPro" id="IPR052016">
    <property type="entry name" value="Bact_Sigma-Reg"/>
</dbReference>
<evidence type="ECO:0000256" key="3">
    <source>
        <dbReference type="SAM" id="Phobius"/>
    </source>
</evidence>
<sequence>MVSPTGVCVVSLTRVPHEPWEHSSLLAPALQGTPRGDGWQVGMRHGPARVSLGPMNRRSGAGQQRRARRSSLDPRPPGAGGPDAVQRQKLLRVRGRSVAWIPPVALLAAIAAFDWNTTGEFRVISWVVLVPGIAAAICGVWGTLVIAALALGTFVLEDNSWPHQYQTGLPDFILVVAGGALAVLACVVRVRGEQRMLHMRDIAETTRSTVLRPLPPGWGDLEHAAVYLAADSEARVGGDFYDIQPGPQGTRLLLGDVQGKGLGAVAAAAALLGTFRESAYHEPDLGTVAAHLEVRMARHVRYCAAVGRDNDADADRFATVVLVGFPETDPSYVEVVNFGHEPPLVVTPEGVRSLPAGEGLPAGFGELAHGATPPTLRVPLTPGETLLLVTDGVTEARDAAGEFYPLRERVAGAVAADRRVAEPARLVRYVRDGTLRHCGGRLDDDTTIFAVRRHRREERSARSPFTSVPPGAP</sequence>
<keyword evidence="1" id="KW-0378">Hydrolase</keyword>
<dbReference type="AlphaFoldDB" id="A0A499VDM6"/>
<protein>
    <submittedName>
        <fullName evidence="5">Integral membrane protein</fullName>
    </submittedName>
</protein>
<feature type="domain" description="PPM-type phosphatase" evidence="4">
    <location>
        <begin position="221"/>
        <end position="453"/>
    </location>
</feature>
<keyword evidence="3" id="KW-1133">Transmembrane helix</keyword>
<dbReference type="InterPro" id="IPR001932">
    <property type="entry name" value="PPM-type_phosphatase-like_dom"/>
</dbReference>
<evidence type="ECO:0000313" key="5">
    <source>
        <dbReference type="EMBL" id="BBJ52424.1"/>
    </source>
</evidence>
<dbReference type="Gene3D" id="3.60.40.10">
    <property type="entry name" value="PPM-type phosphatase domain"/>
    <property type="match status" value="1"/>
</dbReference>
<dbReference type="GO" id="GO:0016791">
    <property type="term" value="F:phosphatase activity"/>
    <property type="evidence" value="ECO:0007669"/>
    <property type="project" value="TreeGrafter"/>
</dbReference>
<keyword evidence="3" id="KW-0472">Membrane</keyword>
<feature type="transmembrane region" description="Helical" evidence="3">
    <location>
        <begin position="127"/>
        <end position="152"/>
    </location>
</feature>
<keyword evidence="3" id="KW-0812">Transmembrane</keyword>
<feature type="region of interest" description="Disordered" evidence="2">
    <location>
        <begin position="28"/>
        <end position="85"/>
    </location>
</feature>
<evidence type="ECO:0000256" key="2">
    <source>
        <dbReference type="SAM" id="MobiDB-lite"/>
    </source>
</evidence>
<proteinExistence type="predicted"/>
<accession>A0A499VDM6</accession>
<evidence type="ECO:0000256" key="1">
    <source>
        <dbReference type="ARBA" id="ARBA00022801"/>
    </source>
</evidence>
<name>A0A499VDM6_STRAX</name>
<dbReference type="SUPFAM" id="SSF81606">
    <property type="entry name" value="PP2C-like"/>
    <property type="match status" value="1"/>
</dbReference>
<organism evidence="5">
    <name type="scientific">Streptomyces avermitilis</name>
    <dbReference type="NCBI Taxonomy" id="33903"/>
    <lineage>
        <taxon>Bacteria</taxon>
        <taxon>Bacillati</taxon>
        <taxon>Actinomycetota</taxon>
        <taxon>Actinomycetes</taxon>
        <taxon>Kitasatosporales</taxon>
        <taxon>Streptomycetaceae</taxon>
        <taxon>Streptomyces</taxon>
    </lineage>
</organism>
<dbReference type="PANTHER" id="PTHR43156:SF2">
    <property type="entry name" value="STAGE II SPORULATION PROTEIN E"/>
    <property type="match status" value="1"/>
</dbReference>
<dbReference type="Pfam" id="PF07228">
    <property type="entry name" value="SpoIIE"/>
    <property type="match status" value="1"/>
</dbReference>
<gene>
    <name evidence="5" type="ORF">SAVMC3_50530</name>
</gene>
<reference evidence="5" key="1">
    <citation type="submission" date="2019-04" db="EMBL/GenBank/DDBJ databases">
        <title>Draft genome sequences of Streptomyces avermitilis MC3.</title>
        <authorList>
            <person name="Komaki H."/>
            <person name="Tamura T."/>
            <person name="Hosoyama A."/>
        </authorList>
    </citation>
    <scope>NUCLEOTIDE SEQUENCE</scope>
    <source>
        <strain evidence="5">MC3</strain>
    </source>
</reference>
<dbReference type="PANTHER" id="PTHR43156">
    <property type="entry name" value="STAGE II SPORULATION PROTEIN E-RELATED"/>
    <property type="match status" value="1"/>
</dbReference>
<dbReference type="EMBL" id="AP019621">
    <property type="protein sequence ID" value="BBJ52424.1"/>
    <property type="molecule type" value="Genomic_DNA"/>
</dbReference>
<dbReference type="InterPro" id="IPR036457">
    <property type="entry name" value="PPM-type-like_dom_sf"/>
</dbReference>